<proteinExistence type="predicted"/>
<comment type="caution">
    <text evidence="5">The sequence shown here is derived from an EMBL/GenBank/DDBJ whole genome shotgun (WGS) entry which is preliminary data.</text>
</comment>
<reference evidence="5" key="1">
    <citation type="submission" date="2022-03" db="EMBL/GenBank/DDBJ databases">
        <authorList>
            <person name="Leyn A S."/>
        </authorList>
    </citation>
    <scope>NUCLEOTIDE SEQUENCE</scope>
    <source>
        <strain evidence="5">Streptomyces globisporus 4-3</strain>
    </source>
</reference>
<dbReference type="Pfam" id="PF21274">
    <property type="entry name" value="Rng_hyd_C"/>
    <property type="match status" value="1"/>
</dbReference>
<evidence type="ECO:0000256" key="3">
    <source>
        <dbReference type="ARBA" id="ARBA00022827"/>
    </source>
</evidence>
<organism evidence="5 6">
    <name type="scientific">Streptomyces globisporus</name>
    <dbReference type="NCBI Taxonomy" id="1908"/>
    <lineage>
        <taxon>Bacteria</taxon>
        <taxon>Bacillati</taxon>
        <taxon>Actinomycetota</taxon>
        <taxon>Actinomycetes</taxon>
        <taxon>Kitasatosporales</taxon>
        <taxon>Streptomycetaceae</taxon>
        <taxon>Streptomyces</taxon>
    </lineage>
</organism>
<evidence type="ECO:0000313" key="6">
    <source>
        <dbReference type="Proteomes" id="UP001154015"/>
    </source>
</evidence>
<keyword evidence="6" id="KW-1185">Reference proteome</keyword>
<dbReference type="PRINTS" id="PR00420">
    <property type="entry name" value="RNGMNOXGNASE"/>
</dbReference>
<dbReference type="Gene3D" id="3.40.30.120">
    <property type="match status" value="1"/>
</dbReference>
<sequence length="536" mass="56172">MTTGNGTQPGAATVPADPVIVVGAGPVGLLLAGELRLGGAGVVVVDDRPGPTTESRASTLHARTMEILDSRGLLAELGLPANEPRGHYGGLPLDLTLPSSHPGQWKVSQTRTEELLQRWARALGADVRRGLRVRALAQDATGVSVEAEAADGSVVRLRGCLLVGCDGELSTVRELVGAELAGREAGREMLRADVRGVRIENRRFQRLPGGLAVAATREGVTRVMVHEFGSTVRPRSGPPGFEEVAAAWKRVTGDDISGGTPLWLNSFGDANRQLTRYRYGRVLFAGDAAHQQMPVGGQALNLGLQDAFNLGWKLALEAGGRAPEGLLDSYHRERHETGRRVLANIRAQSDLLLGGPEAEPLRALCAELLALAPVRENLAAAISGLDIRYADGAGEPSLLGRRLPPSVLDTGAGEVWTPALLRSGRGLFLDLGPGPVTANAGAAAVVAGWTDRVVLARGRPRPGGALSSATALLVRPDGHVAWVGGRTPADRWAGAHDALRRWFGPAGRRKAGAARGQEISAAIGARIDTGIDISLT</sequence>
<dbReference type="Pfam" id="PF01494">
    <property type="entry name" value="FAD_binding_3"/>
    <property type="match status" value="1"/>
</dbReference>
<dbReference type="PANTHER" id="PTHR43004:SF19">
    <property type="entry name" value="BINDING MONOOXYGENASE, PUTATIVE (JCVI)-RELATED"/>
    <property type="match status" value="1"/>
</dbReference>
<dbReference type="Gene3D" id="3.50.50.60">
    <property type="entry name" value="FAD/NAD(P)-binding domain"/>
    <property type="match status" value="1"/>
</dbReference>
<dbReference type="EMBL" id="CAKXYP010000001">
    <property type="protein sequence ID" value="CAH9413308.1"/>
    <property type="molecule type" value="Genomic_DNA"/>
</dbReference>
<keyword evidence="2" id="KW-0285">Flavoprotein</keyword>
<evidence type="ECO:0000259" key="4">
    <source>
        <dbReference type="Pfam" id="PF01494"/>
    </source>
</evidence>
<dbReference type="PANTHER" id="PTHR43004">
    <property type="entry name" value="TRK SYSTEM POTASSIUM UPTAKE PROTEIN"/>
    <property type="match status" value="1"/>
</dbReference>
<name>A0ABN8USY1_STRGL</name>
<dbReference type="SUPFAM" id="SSF51905">
    <property type="entry name" value="FAD/NAD(P)-binding domain"/>
    <property type="match status" value="1"/>
</dbReference>
<dbReference type="Proteomes" id="UP001154015">
    <property type="component" value="Unassembled WGS sequence"/>
</dbReference>
<comment type="cofactor">
    <cofactor evidence="1">
        <name>FAD</name>
        <dbReference type="ChEBI" id="CHEBI:57692"/>
    </cofactor>
</comment>
<dbReference type="InterPro" id="IPR050641">
    <property type="entry name" value="RIFMO-like"/>
</dbReference>
<feature type="domain" description="FAD-binding" evidence="4">
    <location>
        <begin position="18"/>
        <end position="343"/>
    </location>
</feature>
<accession>A0ABN8USY1</accession>
<gene>
    <name evidence="5" type="ORF">SGL43_00306</name>
</gene>
<dbReference type="InterPro" id="IPR036188">
    <property type="entry name" value="FAD/NAD-bd_sf"/>
</dbReference>
<evidence type="ECO:0000256" key="1">
    <source>
        <dbReference type="ARBA" id="ARBA00001974"/>
    </source>
</evidence>
<dbReference type="RefSeq" id="WP_086672683.1">
    <property type="nucleotide sequence ID" value="NZ_CAKXYP010000001.1"/>
</dbReference>
<keyword evidence="3" id="KW-0274">FAD</keyword>
<dbReference type="InterPro" id="IPR002938">
    <property type="entry name" value="FAD-bd"/>
</dbReference>
<evidence type="ECO:0000313" key="5">
    <source>
        <dbReference type="EMBL" id="CAH9413308.1"/>
    </source>
</evidence>
<protein>
    <submittedName>
        <fullName evidence="5">2-polyprenyl-6-methoxyphenol hydroxylase and related FAD-dependent oxidoreductases</fullName>
    </submittedName>
</protein>
<evidence type="ECO:0000256" key="2">
    <source>
        <dbReference type="ARBA" id="ARBA00022630"/>
    </source>
</evidence>
<dbReference type="Gene3D" id="3.30.70.2450">
    <property type="match status" value="1"/>
</dbReference>